<dbReference type="InterPro" id="IPR029052">
    <property type="entry name" value="Metallo-depent_PP-like"/>
</dbReference>
<feature type="domain" description="Calcineurin-like phosphoesterase" evidence="1">
    <location>
        <begin position="21"/>
        <end position="190"/>
    </location>
</feature>
<organism evidence="2 3">
    <name type="scientific">Pseudonocardia ailaonensis</name>
    <dbReference type="NCBI Taxonomy" id="367279"/>
    <lineage>
        <taxon>Bacteria</taxon>
        <taxon>Bacillati</taxon>
        <taxon>Actinomycetota</taxon>
        <taxon>Actinomycetes</taxon>
        <taxon>Pseudonocardiales</taxon>
        <taxon>Pseudonocardiaceae</taxon>
        <taxon>Pseudonocardia</taxon>
    </lineage>
</organism>
<gene>
    <name evidence="2" type="ORF">GCM10009836_22820</name>
</gene>
<accession>A0ABN2N0D7</accession>
<sequence>MVRTLAVSDEEVAGMRVGAARRYEPALVLAAGDLPFDYLAAIADQLDRPAVMVPGNHDRDLSGYRQHRGLWTRAGRPCEWPGPAGFENADGRVVDAAGLRIAGLGGCLRYREGPNQWTEAQQSRRAKRLVRAARRAQRRDGRGIDVLLTHAPPRHCGDREDGPHRGFECLHGVVAALAPRYLVHGHIHPYGEPVPDRILGTTRVVNVVGKKVLEV</sequence>
<comment type="caution">
    <text evidence="2">The sequence shown here is derived from an EMBL/GenBank/DDBJ whole genome shotgun (WGS) entry which is preliminary data.</text>
</comment>
<dbReference type="EMBL" id="BAAAQK010000005">
    <property type="protein sequence ID" value="GAA1842862.1"/>
    <property type="molecule type" value="Genomic_DNA"/>
</dbReference>
<dbReference type="SUPFAM" id="SSF56300">
    <property type="entry name" value="Metallo-dependent phosphatases"/>
    <property type="match status" value="1"/>
</dbReference>
<dbReference type="Pfam" id="PF00149">
    <property type="entry name" value="Metallophos"/>
    <property type="match status" value="1"/>
</dbReference>
<dbReference type="Gene3D" id="3.60.21.10">
    <property type="match status" value="1"/>
</dbReference>
<evidence type="ECO:0000313" key="3">
    <source>
        <dbReference type="Proteomes" id="UP001500449"/>
    </source>
</evidence>
<dbReference type="InterPro" id="IPR004843">
    <property type="entry name" value="Calcineurin-like_PHP"/>
</dbReference>
<evidence type="ECO:0000313" key="2">
    <source>
        <dbReference type="EMBL" id="GAA1842862.1"/>
    </source>
</evidence>
<keyword evidence="3" id="KW-1185">Reference proteome</keyword>
<evidence type="ECO:0000259" key="1">
    <source>
        <dbReference type="Pfam" id="PF00149"/>
    </source>
</evidence>
<reference evidence="2 3" key="1">
    <citation type="journal article" date="2019" name="Int. J. Syst. Evol. Microbiol.">
        <title>The Global Catalogue of Microorganisms (GCM) 10K type strain sequencing project: providing services to taxonomists for standard genome sequencing and annotation.</title>
        <authorList>
            <consortium name="The Broad Institute Genomics Platform"/>
            <consortium name="The Broad Institute Genome Sequencing Center for Infectious Disease"/>
            <person name="Wu L."/>
            <person name="Ma J."/>
        </authorList>
    </citation>
    <scope>NUCLEOTIDE SEQUENCE [LARGE SCALE GENOMIC DNA]</scope>
    <source>
        <strain evidence="2 3">JCM 16009</strain>
    </source>
</reference>
<dbReference type="Proteomes" id="UP001500449">
    <property type="component" value="Unassembled WGS sequence"/>
</dbReference>
<protein>
    <submittedName>
        <fullName evidence="2">Metallophosphoesterase</fullName>
    </submittedName>
</protein>
<proteinExistence type="predicted"/>
<name>A0ABN2N0D7_9PSEU</name>
<dbReference type="RefSeq" id="WP_425565802.1">
    <property type="nucleotide sequence ID" value="NZ_BAAAQK010000005.1"/>
</dbReference>